<dbReference type="EMBL" id="BSUZ01000001">
    <property type="protein sequence ID" value="GMA86230.1"/>
    <property type="molecule type" value="Genomic_DNA"/>
</dbReference>
<dbReference type="Proteomes" id="UP001157017">
    <property type="component" value="Unassembled WGS sequence"/>
</dbReference>
<organism evidence="1 2">
    <name type="scientific">Angustibacter aerolatus</name>
    <dbReference type="NCBI Taxonomy" id="1162965"/>
    <lineage>
        <taxon>Bacteria</taxon>
        <taxon>Bacillati</taxon>
        <taxon>Actinomycetota</taxon>
        <taxon>Actinomycetes</taxon>
        <taxon>Kineosporiales</taxon>
        <taxon>Kineosporiaceae</taxon>
    </lineage>
</organism>
<keyword evidence="2" id="KW-1185">Reference proteome</keyword>
<protein>
    <recommendedName>
        <fullName evidence="3">Secreted protein</fullName>
    </recommendedName>
</protein>
<name>A0ABQ6JHB5_9ACTN</name>
<evidence type="ECO:0008006" key="3">
    <source>
        <dbReference type="Google" id="ProtNLM"/>
    </source>
</evidence>
<gene>
    <name evidence="1" type="ORF">GCM10025868_14800</name>
</gene>
<evidence type="ECO:0000313" key="2">
    <source>
        <dbReference type="Proteomes" id="UP001157017"/>
    </source>
</evidence>
<sequence length="66" mass="6932">MPLPLTVALTVPLVTALPQGSVTVSRYVCVDPGVSPASVHPVGGRDQNVDRRVSVQTVVPPSRTTR</sequence>
<accession>A0ABQ6JHB5</accession>
<evidence type="ECO:0000313" key="1">
    <source>
        <dbReference type="EMBL" id="GMA86230.1"/>
    </source>
</evidence>
<comment type="caution">
    <text evidence="1">The sequence shown here is derived from an EMBL/GenBank/DDBJ whole genome shotgun (WGS) entry which is preliminary data.</text>
</comment>
<reference evidence="2" key="1">
    <citation type="journal article" date="2019" name="Int. J. Syst. Evol. Microbiol.">
        <title>The Global Catalogue of Microorganisms (GCM) 10K type strain sequencing project: providing services to taxonomists for standard genome sequencing and annotation.</title>
        <authorList>
            <consortium name="The Broad Institute Genomics Platform"/>
            <consortium name="The Broad Institute Genome Sequencing Center for Infectious Disease"/>
            <person name="Wu L."/>
            <person name="Ma J."/>
        </authorList>
    </citation>
    <scope>NUCLEOTIDE SEQUENCE [LARGE SCALE GENOMIC DNA]</scope>
    <source>
        <strain evidence="2">NBRC 108730</strain>
    </source>
</reference>
<proteinExistence type="predicted"/>